<comment type="caution">
    <text evidence="2">The sequence shown here is derived from an EMBL/GenBank/DDBJ whole genome shotgun (WGS) entry which is preliminary data.</text>
</comment>
<evidence type="ECO:0000313" key="2">
    <source>
        <dbReference type="EMBL" id="GIE15629.1"/>
    </source>
</evidence>
<accession>A0A919J8R0</accession>
<evidence type="ECO:0000313" key="3">
    <source>
        <dbReference type="Proteomes" id="UP000598174"/>
    </source>
</evidence>
<dbReference type="AlphaFoldDB" id="A0A919J8R0"/>
<keyword evidence="3" id="KW-1185">Reference proteome</keyword>
<feature type="domain" description="Anti-bacteriophage protein A/HamA C-terminal" evidence="1">
    <location>
        <begin position="48"/>
        <end position="255"/>
    </location>
</feature>
<dbReference type="Pfam" id="PF08878">
    <property type="entry name" value="HamA"/>
    <property type="match status" value="1"/>
</dbReference>
<dbReference type="Proteomes" id="UP000598174">
    <property type="component" value="Unassembled WGS sequence"/>
</dbReference>
<dbReference type="InterPro" id="IPR014976">
    <property type="entry name" value="AbpA_HamA_C"/>
</dbReference>
<proteinExistence type="predicted"/>
<reference evidence="2" key="1">
    <citation type="submission" date="2021-01" db="EMBL/GenBank/DDBJ databases">
        <title>Whole genome shotgun sequence of Actinoplanes ferrugineus NBRC 15555.</title>
        <authorList>
            <person name="Komaki H."/>
            <person name="Tamura T."/>
        </authorList>
    </citation>
    <scope>NUCLEOTIDE SEQUENCE</scope>
    <source>
        <strain evidence="2">NBRC 15555</strain>
    </source>
</reference>
<gene>
    <name evidence="2" type="ORF">Afe05nite_74690</name>
</gene>
<dbReference type="EMBL" id="BOMM01000070">
    <property type="protein sequence ID" value="GIE15629.1"/>
    <property type="molecule type" value="Genomic_DNA"/>
</dbReference>
<evidence type="ECO:0000259" key="1">
    <source>
        <dbReference type="Pfam" id="PF08878"/>
    </source>
</evidence>
<sequence>MRGRYDMSDFRQWCTVGTPVSTGGHLAGLIESNDDATGVNTIAAGLPTKYANSGSLARIAERLGKAAVADFLRNKLPTSASARSGDVGEILATAYLHEEQGCVVGPSRLIDRDHQEWAMRGDDALGAKFGPDGKLRIVKAEAKSRARLYGDTVAEARDGLSRNDELPSPQSLAQFAERLLSTPDSEDVGDAVLALQLGEGVRPEDVDHLMFLFTGNNPGKHVTADLESYQGSVSQLTITLRVQGHRQFVQGAYEKVTTSGA</sequence>
<organism evidence="2 3">
    <name type="scientific">Paractinoplanes ferrugineus</name>
    <dbReference type="NCBI Taxonomy" id="113564"/>
    <lineage>
        <taxon>Bacteria</taxon>
        <taxon>Bacillati</taxon>
        <taxon>Actinomycetota</taxon>
        <taxon>Actinomycetes</taxon>
        <taxon>Micromonosporales</taxon>
        <taxon>Micromonosporaceae</taxon>
        <taxon>Paractinoplanes</taxon>
    </lineage>
</organism>
<dbReference type="RefSeq" id="WP_203821992.1">
    <property type="nucleotide sequence ID" value="NZ_BAAABP010000015.1"/>
</dbReference>
<protein>
    <recommendedName>
        <fullName evidence="1">Anti-bacteriophage protein A/HamA C-terminal domain-containing protein</fullName>
    </recommendedName>
</protein>
<name>A0A919J8R0_9ACTN</name>